<feature type="transmembrane region" description="Helical" evidence="1">
    <location>
        <begin position="179"/>
        <end position="207"/>
    </location>
</feature>
<dbReference type="EMBL" id="CP155447">
    <property type="protein sequence ID" value="XBH04895.1"/>
    <property type="molecule type" value="Genomic_DNA"/>
</dbReference>
<feature type="transmembrane region" description="Helical" evidence="1">
    <location>
        <begin position="285"/>
        <end position="306"/>
    </location>
</feature>
<evidence type="ECO:0008006" key="3">
    <source>
        <dbReference type="Google" id="ProtNLM"/>
    </source>
</evidence>
<protein>
    <recommendedName>
        <fullName evidence="3">Glycosyltransferase RgtA/B/C/D-like domain-containing protein</fullName>
    </recommendedName>
</protein>
<feature type="transmembrane region" description="Helical" evidence="1">
    <location>
        <begin position="219"/>
        <end position="237"/>
    </location>
</feature>
<name>A0AAU7CIM0_9BACT</name>
<evidence type="ECO:0000313" key="2">
    <source>
        <dbReference type="EMBL" id="XBH04895.1"/>
    </source>
</evidence>
<keyword evidence="1" id="KW-0472">Membrane</keyword>
<dbReference type="RefSeq" id="WP_406697696.1">
    <property type="nucleotide sequence ID" value="NZ_CP155447.1"/>
</dbReference>
<keyword evidence="1" id="KW-1133">Transmembrane helix</keyword>
<feature type="transmembrane region" description="Helical" evidence="1">
    <location>
        <begin position="131"/>
        <end position="159"/>
    </location>
</feature>
<feature type="transmembrane region" description="Helical" evidence="1">
    <location>
        <begin position="381"/>
        <end position="400"/>
    </location>
</feature>
<proteinExistence type="predicted"/>
<reference evidence="2" key="1">
    <citation type="submission" date="2024-05" db="EMBL/GenBank/DDBJ databases">
        <title>Planctomycetes of the genus Singulisphaera possess chitinolytic capabilities.</title>
        <authorList>
            <person name="Ivanova A."/>
        </authorList>
    </citation>
    <scope>NUCLEOTIDE SEQUENCE</scope>
    <source>
        <strain evidence="2">Ch08T</strain>
    </source>
</reference>
<organism evidence="2">
    <name type="scientific">Singulisphaera sp. Ch08</name>
    <dbReference type="NCBI Taxonomy" id="3120278"/>
    <lineage>
        <taxon>Bacteria</taxon>
        <taxon>Pseudomonadati</taxon>
        <taxon>Planctomycetota</taxon>
        <taxon>Planctomycetia</taxon>
        <taxon>Isosphaerales</taxon>
        <taxon>Isosphaeraceae</taxon>
        <taxon>Singulisphaera</taxon>
    </lineage>
</organism>
<feature type="transmembrane region" description="Helical" evidence="1">
    <location>
        <begin position="327"/>
        <end position="346"/>
    </location>
</feature>
<sequence>MSSTILVTAETDSARSRRWGLCVFFVALLPALIILWATPWFVTQDGPAHLYNAQIISRSFEPHSRFREVYHVRWEPLPNWVGHLSLATLLQVIPAREADRVMTTLTLVGFAASIVWLRWRVVGWRGMPMAALLAVLLSLNLPWLLGFTSFMLGACLFPITLGIWWHGREQLWPRRVAVLWALMVLGYFSHLVSLGLTVVGLVVLALFAPGERRFARAGWTALGLLPLVPLGWIYIGLTRKGGPMVPFWKQLTDPLSLHSWHAQLSWADPISLASRFILPFYEKGYYGFALLAPVVALAIALILEAVTMVRGRSTSSAVSTWPDRRGWGILAAILILGGAAGPDTLGESHGNYLPQRVLLLGLVALVPLLDLEAKTWTGRAAALALVWAVAIQSGFLWEYAATSNRSVNALLQARNAIGSNQKVATLLMGIPSRFRSNSILHADNLLGVDTGNIIWNNYETRHYYFPVQFHLEVDRPNPETLELLSIRDDPDEGGHNALLWRHVLESHHQSIDAILTWGKNAELDRISDLWFKPVYENGNVRVLRHR</sequence>
<feature type="transmembrane region" description="Helical" evidence="1">
    <location>
        <begin position="101"/>
        <end position="119"/>
    </location>
</feature>
<dbReference type="AlphaFoldDB" id="A0AAU7CIM0"/>
<feature type="transmembrane region" description="Helical" evidence="1">
    <location>
        <begin position="21"/>
        <end position="42"/>
    </location>
</feature>
<keyword evidence="1" id="KW-0812">Transmembrane</keyword>
<gene>
    <name evidence="2" type="ORF">V5E97_02440</name>
</gene>
<evidence type="ECO:0000256" key="1">
    <source>
        <dbReference type="SAM" id="Phobius"/>
    </source>
</evidence>
<accession>A0AAU7CIM0</accession>